<dbReference type="EMBL" id="BLLF01003981">
    <property type="protein sequence ID" value="GFH28658.1"/>
    <property type="molecule type" value="Genomic_DNA"/>
</dbReference>
<dbReference type="AlphaFoldDB" id="A0A6A0A805"/>
<keyword evidence="2" id="KW-1185">Reference proteome</keyword>
<protein>
    <submittedName>
        <fullName evidence="1">Uncharacterized protein</fullName>
    </submittedName>
</protein>
<reference evidence="1 2" key="1">
    <citation type="submission" date="2020-02" db="EMBL/GenBank/DDBJ databases">
        <title>Draft genome sequence of Haematococcus lacustris strain NIES-144.</title>
        <authorList>
            <person name="Morimoto D."/>
            <person name="Nakagawa S."/>
            <person name="Yoshida T."/>
            <person name="Sawayama S."/>
        </authorList>
    </citation>
    <scope>NUCLEOTIDE SEQUENCE [LARGE SCALE GENOMIC DNA]</scope>
    <source>
        <strain evidence="1 2">NIES-144</strain>
    </source>
</reference>
<proteinExistence type="predicted"/>
<evidence type="ECO:0000313" key="2">
    <source>
        <dbReference type="Proteomes" id="UP000485058"/>
    </source>
</evidence>
<dbReference type="Proteomes" id="UP000485058">
    <property type="component" value="Unassembled WGS sequence"/>
</dbReference>
<gene>
    <name evidence="1" type="ORF">HaLaN_27188</name>
</gene>
<organism evidence="1 2">
    <name type="scientific">Haematococcus lacustris</name>
    <name type="common">Green alga</name>
    <name type="synonym">Haematococcus pluvialis</name>
    <dbReference type="NCBI Taxonomy" id="44745"/>
    <lineage>
        <taxon>Eukaryota</taxon>
        <taxon>Viridiplantae</taxon>
        <taxon>Chlorophyta</taxon>
        <taxon>core chlorophytes</taxon>
        <taxon>Chlorophyceae</taxon>
        <taxon>CS clade</taxon>
        <taxon>Chlamydomonadales</taxon>
        <taxon>Haematococcaceae</taxon>
        <taxon>Haematococcus</taxon>
    </lineage>
</organism>
<evidence type="ECO:0000313" key="1">
    <source>
        <dbReference type="EMBL" id="GFH28658.1"/>
    </source>
</evidence>
<accession>A0A6A0A805</accession>
<feature type="non-terminal residue" evidence="1">
    <location>
        <position position="1"/>
    </location>
</feature>
<name>A0A6A0A805_HAELA</name>
<sequence length="33" mass="3510">MLTPLEYAKPSFTHMVISTLVALDQGAASSSSR</sequence>
<comment type="caution">
    <text evidence="1">The sequence shown here is derived from an EMBL/GenBank/DDBJ whole genome shotgun (WGS) entry which is preliminary data.</text>
</comment>